<name>A0ACB8ZBJ0_ARCLA</name>
<protein>
    <submittedName>
        <fullName evidence="1">Uncharacterized protein</fullName>
    </submittedName>
</protein>
<proteinExistence type="predicted"/>
<organism evidence="1 2">
    <name type="scientific">Arctium lappa</name>
    <name type="common">Greater burdock</name>
    <name type="synonym">Lappa major</name>
    <dbReference type="NCBI Taxonomy" id="4217"/>
    <lineage>
        <taxon>Eukaryota</taxon>
        <taxon>Viridiplantae</taxon>
        <taxon>Streptophyta</taxon>
        <taxon>Embryophyta</taxon>
        <taxon>Tracheophyta</taxon>
        <taxon>Spermatophyta</taxon>
        <taxon>Magnoliopsida</taxon>
        <taxon>eudicotyledons</taxon>
        <taxon>Gunneridae</taxon>
        <taxon>Pentapetalae</taxon>
        <taxon>asterids</taxon>
        <taxon>campanulids</taxon>
        <taxon>Asterales</taxon>
        <taxon>Asteraceae</taxon>
        <taxon>Carduoideae</taxon>
        <taxon>Cardueae</taxon>
        <taxon>Arctiinae</taxon>
        <taxon>Arctium</taxon>
    </lineage>
</organism>
<sequence length="139" mass="15920">MNTRKRRRESVVFEIFNSSVLSLVTCMIWVSRHLSIYLSFDNFIQVGFNGNTLFLYTVVSELTRVNPIELGHSVRFIFLVLNSKEASEGSSEVLVVIASLSAEFTISVLGDYIHQIFIFSSQLVIFTPHVLVFHLSYYM</sequence>
<gene>
    <name evidence="1" type="ORF">L6452_33295</name>
</gene>
<accession>A0ACB8ZBJ0</accession>
<dbReference type="Proteomes" id="UP001055879">
    <property type="component" value="Linkage Group LG11"/>
</dbReference>
<evidence type="ECO:0000313" key="2">
    <source>
        <dbReference type="Proteomes" id="UP001055879"/>
    </source>
</evidence>
<reference evidence="1 2" key="2">
    <citation type="journal article" date="2022" name="Mol. Ecol. Resour.">
        <title>The genomes of chicory, endive, great burdock and yacon provide insights into Asteraceae paleo-polyploidization history and plant inulin production.</title>
        <authorList>
            <person name="Fan W."/>
            <person name="Wang S."/>
            <person name="Wang H."/>
            <person name="Wang A."/>
            <person name="Jiang F."/>
            <person name="Liu H."/>
            <person name="Zhao H."/>
            <person name="Xu D."/>
            <person name="Zhang Y."/>
        </authorList>
    </citation>
    <scope>NUCLEOTIDE SEQUENCE [LARGE SCALE GENOMIC DNA]</scope>
    <source>
        <strain evidence="2">cv. Niubang</strain>
    </source>
</reference>
<comment type="caution">
    <text evidence="1">The sequence shown here is derived from an EMBL/GenBank/DDBJ whole genome shotgun (WGS) entry which is preliminary data.</text>
</comment>
<reference evidence="2" key="1">
    <citation type="journal article" date="2022" name="Mol. Ecol. Resour.">
        <title>The genomes of chicory, endive, great burdock and yacon provide insights into Asteraceae palaeo-polyploidization history and plant inulin production.</title>
        <authorList>
            <person name="Fan W."/>
            <person name="Wang S."/>
            <person name="Wang H."/>
            <person name="Wang A."/>
            <person name="Jiang F."/>
            <person name="Liu H."/>
            <person name="Zhao H."/>
            <person name="Xu D."/>
            <person name="Zhang Y."/>
        </authorList>
    </citation>
    <scope>NUCLEOTIDE SEQUENCE [LARGE SCALE GENOMIC DNA]</scope>
    <source>
        <strain evidence="2">cv. Niubang</strain>
    </source>
</reference>
<evidence type="ECO:0000313" key="1">
    <source>
        <dbReference type="EMBL" id="KAI3693460.1"/>
    </source>
</evidence>
<dbReference type="EMBL" id="CM042057">
    <property type="protein sequence ID" value="KAI3693460.1"/>
    <property type="molecule type" value="Genomic_DNA"/>
</dbReference>
<keyword evidence="2" id="KW-1185">Reference proteome</keyword>